<evidence type="ECO:0000256" key="1">
    <source>
        <dbReference type="SAM" id="Phobius"/>
    </source>
</evidence>
<proteinExistence type="predicted"/>
<keyword evidence="1" id="KW-0812">Transmembrane</keyword>
<comment type="caution">
    <text evidence="2">The sequence shown here is derived from an EMBL/GenBank/DDBJ whole genome shotgun (WGS) entry which is preliminary data.</text>
</comment>
<dbReference type="Proteomes" id="UP000557872">
    <property type="component" value="Unassembled WGS sequence"/>
</dbReference>
<feature type="transmembrane region" description="Helical" evidence="1">
    <location>
        <begin position="55"/>
        <end position="79"/>
    </location>
</feature>
<keyword evidence="1" id="KW-1133">Transmembrane helix</keyword>
<dbReference type="AlphaFoldDB" id="A0A851GE26"/>
<dbReference type="RefSeq" id="WP_178931925.1">
    <property type="nucleotide sequence ID" value="NZ_JACBAZ010000002.1"/>
</dbReference>
<keyword evidence="3" id="KW-1185">Reference proteome</keyword>
<feature type="transmembrane region" description="Helical" evidence="1">
    <location>
        <begin position="91"/>
        <end position="112"/>
    </location>
</feature>
<name>A0A851GE26_9BACT</name>
<evidence type="ECO:0000313" key="2">
    <source>
        <dbReference type="EMBL" id="NWK55409.1"/>
    </source>
</evidence>
<accession>A0A851GE26</accession>
<protein>
    <submittedName>
        <fullName evidence="2">Uncharacterized protein</fullName>
    </submittedName>
</protein>
<gene>
    <name evidence="2" type="ORF">HW115_07285</name>
</gene>
<evidence type="ECO:0000313" key="3">
    <source>
        <dbReference type="Proteomes" id="UP000557872"/>
    </source>
</evidence>
<organism evidence="2 3">
    <name type="scientific">Oceaniferula marina</name>
    <dbReference type="NCBI Taxonomy" id="2748318"/>
    <lineage>
        <taxon>Bacteria</taxon>
        <taxon>Pseudomonadati</taxon>
        <taxon>Verrucomicrobiota</taxon>
        <taxon>Verrucomicrobiia</taxon>
        <taxon>Verrucomicrobiales</taxon>
        <taxon>Verrucomicrobiaceae</taxon>
        <taxon>Oceaniferula</taxon>
    </lineage>
</organism>
<feature type="transmembrane region" description="Helical" evidence="1">
    <location>
        <begin position="124"/>
        <end position="145"/>
    </location>
</feature>
<sequence>MNLNTIKRGFTKTNPERGLHSLPGARRSELRHETPETIRIRGKYISDSHDSTGRVIGILAFFISCICTLILILLCSHWLPFVTPLVHFDTLLAMYVVLGFILHLMVIIADTMRNSNAPWARKSIIVFWSGIGVLLAISIPILILIEIV</sequence>
<reference evidence="2 3" key="1">
    <citation type="submission" date="2020-07" db="EMBL/GenBank/DDBJ databases">
        <title>Roseicoccus Jingziensis gen. nov., sp. nov., isolated from coastal seawater.</title>
        <authorList>
            <person name="Feng X."/>
        </authorList>
    </citation>
    <scope>NUCLEOTIDE SEQUENCE [LARGE SCALE GENOMIC DNA]</scope>
    <source>
        <strain evidence="2 3">N1E253</strain>
    </source>
</reference>
<dbReference type="EMBL" id="JACBAZ010000002">
    <property type="protein sequence ID" value="NWK55409.1"/>
    <property type="molecule type" value="Genomic_DNA"/>
</dbReference>
<keyword evidence="1" id="KW-0472">Membrane</keyword>